<dbReference type="EMBL" id="CAJVQB010035498">
    <property type="protein sequence ID" value="CAG8822617.1"/>
    <property type="molecule type" value="Genomic_DNA"/>
</dbReference>
<protein>
    <submittedName>
        <fullName evidence="1">45478_t:CDS:1</fullName>
    </submittedName>
</protein>
<dbReference type="PANTHER" id="PTHR23274">
    <property type="entry name" value="DNA HELICASE-RELATED"/>
    <property type="match status" value="1"/>
</dbReference>
<gene>
    <name evidence="1" type="ORF">GMARGA_LOCUS28139</name>
</gene>
<name>A0ABN7W935_GIGMA</name>
<proteinExistence type="predicted"/>
<dbReference type="InterPro" id="IPR027417">
    <property type="entry name" value="P-loop_NTPase"/>
</dbReference>
<comment type="caution">
    <text evidence="1">The sequence shown here is derived from an EMBL/GenBank/DDBJ whole genome shotgun (WGS) entry which is preliminary data.</text>
</comment>
<evidence type="ECO:0000313" key="1">
    <source>
        <dbReference type="EMBL" id="CAG8822617.1"/>
    </source>
</evidence>
<sequence length="106" mass="11960">IPINSSLASKCIFLPHITLSSSCKTLPFVLQHRQFPCQLAFAISINKSQEQTMNRVSLYLLSPVFSHGQLYVACSRVTLCQRLQIILDTTEIDGCTKNIVYPKIFQ</sequence>
<accession>A0ABN7W935</accession>
<dbReference type="PANTHER" id="PTHR23274:SF51">
    <property type="entry name" value="OS03G0423850 PROTEIN"/>
    <property type="match status" value="1"/>
</dbReference>
<evidence type="ECO:0000313" key="2">
    <source>
        <dbReference type="Proteomes" id="UP000789901"/>
    </source>
</evidence>
<dbReference type="Proteomes" id="UP000789901">
    <property type="component" value="Unassembled WGS sequence"/>
</dbReference>
<feature type="non-terminal residue" evidence="1">
    <location>
        <position position="1"/>
    </location>
</feature>
<reference evidence="1 2" key="1">
    <citation type="submission" date="2021-06" db="EMBL/GenBank/DDBJ databases">
        <authorList>
            <person name="Kallberg Y."/>
            <person name="Tangrot J."/>
            <person name="Rosling A."/>
        </authorList>
    </citation>
    <scope>NUCLEOTIDE SEQUENCE [LARGE SCALE GENOMIC DNA]</scope>
    <source>
        <strain evidence="1 2">120-4 pot B 10/14</strain>
    </source>
</reference>
<organism evidence="1 2">
    <name type="scientific">Gigaspora margarita</name>
    <dbReference type="NCBI Taxonomy" id="4874"/>
    <lineage>
        <taxon>Eukaryota</taxon>
        <taxon>Fungi</taxon>
        <taxon>Fungi incertae sedis</taxon>
        <taxon>Mucoromycota</taxon>
        <taxon>Glomeromycotina</taxon>
        <taxon>Glomeromycetes</taxon>
        <taxon>Diversisporales</taxon>
        <taxon>Gigasporaceae</taxon>
        <taxon>Gigaspora</taxon>
    </lineage>
</organism>
<dbReference type="SUPFAM" id="SSF52540">
    <property type="entry name" value="P-loop containing nucleoside triphosphate hydrolases"/>
    <property type="match status" value="1"/>
</dbReference>
<keyword evidence="2" id="KW-1185">Reference proteome</keyword>